<keyword evidence="13 21" id="KW-0479">Metal-binding</keyword>
<evidence type="ECO:0000256" key="8">
    <source>
        <dbReference type="ARBA" id="ARBA00022603"/>
    </source>
</evidence>
<feature type="binding site" evidence="23">
    <location>
        <position position="814"/>
    </location>
    <ligand>
        <name>methylcob(III)alamin</name>
        <dbReference type="ChEBI" id="CHEBI:28115"/>
    </ligand>
</feature>
<evidence type="ECO:0000313" key="30">
    <source>
        <dbReference type="EMBL" id="VIO66424.1"/>
    </source>
</evidence>
<evidence type="ECO:0000256" key="1">
    <source>
        <dbReference type="ARBA" id="ARBA00001700"/>
    </source>
</evidence>
<evidence type="ECO:0000259" key="27">
    <source>
        <dbReference type="PROSITE" id="PS50974"/>
    </source>
</evidence>
<evidence type="ECO:0000259" key="29">
    <source>
        <dbReference type="PROSITE" id="PS51337"/>
    </source>
</evidence>
<dbReference type="InterPro" id="IPR036594">
    <property type="entry name" value="Meth_synthase_dom"/>
</dbReference>
<dbReference type="InterPro" id="IPR003759">
    <property type="entry name" value="Cbl-bd_cap"/>
</dbReference>
<dbReference type="FunFam" id="1.10.1240.10:FF:000001">
    <property type="entry name" value="Methionine synthase"/>
    <property type="match status" value="1"/>
</dbReference>
<dbReference type="SUPFAM" id="SSF52242">
    <property type="entry name" value="Cobalamin (vitamin B12)-binding domain"/>
    <property type="match status" value="1"/>
</dbReference>
<gene>
    <name evidence="30" type="primary">metH</name>
    <name evidence="30" type="ORF">CI1B_15460</name>
</gene>
<keyword evidence="15 21" id="KW-0862">Zinc</keyword>
<dbReference type="PANTHER" id="PTHR45833:SF1">
    <property type="entry name" value="METHIONINE SYNTHASE"/>
    <property type="match status" value="1"/>
</dbReference>
<dbReference type="SUPFAM" id="SSF82282">
    <property type="entry name" value="Homocysteine S-methyltransferase"/>
    <property type="match status" value="1"/>
</dbReference>
<keyword evidence="10 21" id="KW-0846">Cobalamin</keyword>
<dbReference type="SMART" id="SM01018">
    <property type="entry name" value="B12-binding_2"/>
    <property type="match status" value="1"/>
</dbReference>
<evidence type="ECO:0000256" key="13">
    <source>
        <dbReference type="ARBA" id="ARBA00022723"/>
    </source>
</evidence>
<evidence type="ECO:0000256" key="19">
    <source>
        <dbReference type="ARBA" id="ARBA00031040"/>
    </source>
</evidence>
<dbReference type="Pfam" id="PF00809">
    <property type="entry name" value="Pterin_bind"/>
    <property type="match status" value="1"/>
</dbReference>
<feature type="domain" description="Pterin-binding" evidence="26">
    <location>
        <begin position="359"/>
        <end position="620"/>
    </location>
</feature>
<dbReference type="OrthoDB" id="9803687at2"/>
<dbReference type="UniPathway" id="UPA00051">
    <property type="reaction ID" value="UER00081"/>
</dbReference>
<keyword evidence="9 21" id="KW-0028">Amino-acid biosynthesis</keyword>
<dbReference type="PROSITE" id="PS51337">
    <property type="entry name" value="B12_BINDING_NTER"/>
    <property type="match status" value="1"/>
</dbReference>
<dbReference type="GO" id="GO:0008705">
    <property type="term" value="F:methionine synthase activity"/>
    <property type="evidence" value="ECO:0007669"/>
    <property type="project" value="UniProtKB-UniRule"/>
</dbReference>
<dbReference type="InterPro" id="IPR033706">
    <property type="entry name" value="Met_synthase_B12-bd"/>
</dbReference>
<dbReference type="Pfam" id="PF02310">
    <property type="entry name" value="B12-binding"/>
    <property type="match status" value="1"/>
</dbReference>
<dbReference type="EC" id="2.1.1.13" evidence="6 20"/>
<evidence type="ECO:0000256" key="24">
    <source>
        <dbReference type="PROSITE-ProRule" id="PRU00333"/>
    </source>
</evidence>
<reference evidence="30" key="1">
    <citation type="submission" date="2019-02" db="EMBL/GenBank/DDBJ databases">
        <authorList>
            <person name="Pothier F.J."/>
        </authorList>
    </citation>
    <scope>NUCLEOTIDE SEQUENCE</scope>
    <source>
        <strain evidence="30">CI-1B</strain>
    </source>
</reference>
<feature type="domain" description="B12-binding" evidence="28">
    <location>
        <begin position="756"/>
        <end position="892"/>
    </location>
</feature>
<keyword evidence="17 21" id="KW-0170">Cobalt</keyword>
<evidence type="ECO:0000256" key="5">
    <source>
        <dbReference type="ARBA" id="ARBA00010398"/>
    </source>
</evidence>
<comment type="similarity">
    <text evidence="5">Belongs to the vitamin-B12 dependent methionine synthase family.</text>
</comment>
<feature type="binding site" evidence="23">
    <location>
        <begin position="1202"/>
        <end position="1203"/>
    </location>
    <ligand>
        <name>S-adenosyl-L-methionine</name>
        <dbReference type="ChEBI" id="CHEBI:59789"/>
    </ligand>
</feature>
<dbReference type="GO" id="GO:0005829">
    <property type="term" value="C:cytosol"/>
    <property type="evidence" value="ECO:0007669"/>
    <property type="project" value="TreeGrafter"/>
</dbReference>
<feature type="binding site" evidence="22 24">
    <location>
        <position position="313"/>
    </location>
    <ligand>
        <name>Zn(2+)</name>
        <dbReference type="ChEBI" id="CHEBI:29105"/>
    </ligand>
</feature>
<evidence type="ECO:0000256" key="2">
    <source>
        <dbReference type="ARBA" id="ARBA00001947"/>
    </source>
</evidence>
<dbReference type="InterPro" id="IPR036589">
    <property type="entry name" value="HCY_dom_sf"/>
</dbReference>
<dbReference type="Pfam" id="PF02965">
    <property type="entry name" value="Met_synt_B12"/>
    <property type="match status" value="1"/>
</dbReference>
<dbReference type="CDD" id="cd00740">
    <property type="entry name" value="MeTr"/>
    <property type="match status" value="1"/>
</dbReference>
<dbReference type="InterPro" id="IPR050554">
    <property type="entry name" value="Met_Synthase/Corrinoid"/>
</dbReference>
<dbReference type="GO" id="GO:0050667">
    <property type="term" value="P:homocysteine metabolic process"/>
    <property type="evidence" value="ECO:0007669"/>
    <property type="project" value="TreeGrafter"/>
</dbReference>
<evidence type="ECO:0000256" key="16">
    <source>
        <dbReference type="ARBA" id="ARBA00023167"/>
    </source>
</evidence>
<accession>A0A508SYD5</accession>
<evidence type="ECO:0000256" key="21">
    <source>
        <dbReference type="PIRNR" id="PIRNR000381"/>
    </source>
</evidence>
<evidence type="ECO:0000256" key="15">
    <source>
        <dbReference type="ARBA" id="ARBA00022833"/>
    </source>
</evidence>
<evidence type="ECO:0000256" key="14">
    <source>
        <dbReference type="ARBA" id="ARBA00022737"/>
    </source>
</evidence>
<feature type="domain" description="B12-binding N-terminal" evidence="29">
    <location>
        <begin position="651"/>
        <end position="745"/>
    </location>
</feature>
<keyword evidence="14" id="KW-0677">Repeat</keyword>
<dbReference type="CDD" id="cd02069">
    <property type="entry name" value="methionine_synthase_B12_BD"/>
    <property type="match status" value="1"/>
</dbReference>
<dbReference type="InterPro" id="IPR036724">
    <property type="entry name" value="Cobalamin-bd_sf"/>
</dbReference>
<dbReference type="InterPro" id="IPR011005">
    <property type="entry name" value="Dihydropteroate_synth-like_sf"/>
</dbReference>
<dbReference type="GO" id="GO:0046653">
    <property type="term" value="P:tetrahydrofolate metabolic process"/>
    <property type="evidence" value="ECO:0007669"/>
    <property type="project" value="TreeGrafter"/>
</dbReference>
<feature type="binding site" evidence="23">
    <location>
        <position position="958"/>
    </location>
    <ligand>
        <name>S-adenosyl-L-methionine</name>
        <dbReference type="ChEBI" id="CHEBI:59789"/>
    </ligand>
</feature>
<evidence type="ECO:0000256" key="12">
    <source>
        <dbReference type="ARBA" id="ARBA00022691"/>
    </source>
</evidence>
<evidence type="ECO:0000256" key="9">
    <source>
        <dbReference type="ARBA" id="ARBA00022605"/>
    </source>
</evidence>
<dbReference type="PROSITE" id="PS50974">
    <property type="entry name" value="ADOMET_ACTIVATION"/>
    <property type="match status" value="1"/>
</dbReference>
<dbReference type="PROSITE" id="PS50972">
    <property type="entry name" value="PTERIN_BINDING"/>
    <property type="match status" value="1"/>
</dbReference>
<dbReference type="PANTHER" id="PTHR45833">
    <property type="entry name" value="METHIONINE SYNTHASE"/>
    <property type="match status" value="1"/>
</dbReference>
<dbReference type="Gene3D" id="3.40.50.280">
    <property type="entry name" value="Cobalamin-binding domain"/>
    <property type="match status" value="1"/>
</dbReference>
<comment type="cofactor">
    <cofactor evidence="2 21 24">
        <name>Zn(2+)</name>
        <dbReference type="ChEBI" id="CHEBI:29105"/>
    </cofactor>
</comment>
<dbReference type="NCBIfam" id="NF007024">
    <property type="entry name" value="PRK09490.1"/>
    <property type="match status" value="1"/>
</dbReference>
<feature type="binding site" evidence="23">
    <location>
        <position position="695"/>
    </location>
    <ligand>
        <name>methylcob(III)alamin</name>
        <dbReference type="ChEBI" id="CHEBI:28115"/>
    </ligand>
</feature>
<dbReference type="Gene3D" id="3.20.20.20">
    <property type="entry name" value="Dihydropteroate synthase-like"/>
    <property type="match status" value="1"/>
</dbReference>
<dbReference type="PROSITE" id="PS50970">
    <property type="entry name" value="HCY"/>
    <property type="match status" value="1"/>
</dbReference>
<dbReference type="RefSeq" id="WP_139858197.1">
    <property type="nucleotide sequence ID" value="NZ_CAADFC020000004.1"/>
</dbReference>
<dbReference type="Pfam" id="PF02607">
    <property type="entry name" value="B12-binding_2"/>
    <property type="match status" value="1"/>
</dbReference>
<dbReference type="Gene3D" id="3.10.196.10">
    <property type="entry name" value="Vitamin B12-dependent methionine synthase, activation domain"/>
    <property type="match status" value="1"/>
</dbReference>
<dbReference type="InterPro" id="IPR037010">
    <property type="entry name" value="VitB12-dep_Met_synth_activ_sf"/>
</dbReference>
<comment type="pathway">
    <text evidence="4 21">Amino-acid biosynthesis; L-methionine biosynthesis via de novo pathway; L-methionine from L-homocysteine (MetH route): step 1/1.</text>
</comment>
<comment type="caution">
    <text evidence="30">The sequence shown here is derived from an EMBL/GenBank/DDBJ whole genome shotgun (WGS) entry which is preliminary data.</text>
</comment>
<evidence type="ECO:0000256" key="7">
    <source>
        <dbReference type="ARBA" id="ARBA00013998"/>
    </source>
</evidence>
<dbReference type="SUPFAM" id="SSF47644">
    <property type="entry name" value="Methionine synthase domain"/>
    <property type="match status" value="1"/>
</dbReference>
<dbReference type="FunFam" id="3.40.50.280:FF:000001">
    <property type="entry name" value="Methionine synthase"/>
    <property type="match status" value="1"/>
</dbReference>
<feature type="domain" description="AdoMet activation" evidence="27">
    <location>
        <begin position="908"/>
        <end position="1240"/>
    </location>
</feature>
<dbReference type="Proteomes" id="UP000328092">
    <property type="component" value="Unassembled WGS sequence"/>
</dbReference>
<dbReference type="PIRSF" id="PIRSF000381">
    <property type="entry name" value="MetH"/>
    <property type="match status" value="1"/>
</dbReference>
<keyword evidence="11 21" id="KW-0808">Transferase</keyword>
<sequence>MTVPVSPKRSALLAAARERILVLDGAMGTMIQGLQFDEAAFRGARFADFHRDIKGNNDLLILTQPEAITDIHAAYLRAGADIVATNTFSSTTIAQADYDMSDLAYELNLQGARLARTAAERVSAEDGKRRFVAGALGPTNRTASISPDVSNPGYRAVTFDDLRKAYGEQARGLLDGGADLLLVETIFDTLNAKAALYAIAEIIEERGIDVPVMISGTITDKSGRLLSGQLPEAFWHSVRHARPVTIGFNCALGAEDLRAHIADIGRVADTLVCAYPNAGLPNEFGQYDETPDYMARLIGEFAAAGLVNIVGGCCGTTPDHIAAIAKAVAPHKPRAVPEIEPRLKLSGLEPFTLTDAIPFVNVGERTNVTGSARFRKLITAGDYTAALQVARDQVENGAQVIDVNMDEGLLDSENAMVTFLNLVAAEPDIARVPVMVDSSKFHVIEAGLKCIQGKPIVNSISLKEGEEKFVHEATVAKRHGAAVVVMAFDETGQADTFKRKTEICKRAYDILVNRLDFPPEDIIFDPNIFAIATGLEEHNNYGVDFIEATRWIRQNLPGAHISGGVSNLSFSFRGNEPVREAMHSVFLYHAIHAGMDMGIVNAGQMIVYDDIDPELRQTCEDVILNRDPGASERLLALAEKFRGKEKQTKEADLAWREWPVEKRLSHALVHGITEFIEEDTEAARQNAARPLDVIEGPLMAGMNVVGDLFGDGKMFLPQVVKSARVMKQAVAYLMPFMEEEKARNLANGVTGGRNAAGKIVLATVKGDVHDIGKNIVGIVLQCNNFEVIDLGVMVPATKIIETAKAEGADIIGLSGLITPSLDEMSFLAGELERQGMNVPLLIGGATTSRVHTAVKIDPNYKSGPVVHVNDASRAVGVASSLLSAEKKQAYAAEVRAEYAKISAAHFRAQADKKRLKLAEARANKVAIDFAKAPPTKPAFFGLKSFDAYDLAELADYIDWTPFFQTWELTGRFPAILDDPKVGEVARSLYDDARKMLGRIIAEKWFTARATIGFWPANAVGDDVEVYADDTRKQKIATFHTLRQQLEKREGRFNAALSDFIAPKETGVADYVGGFVVTAGIGEDAVADRFKNANDDYSSILCKALADRLAEAFAERMHQRVRKEFWGYAPGETFSSDELILEKYDGIRPAPGYPAQPDHTEKQTLFALLDAENTAGVKLTESFAMWPGSSVSGLYFSHPESFYFGVGKIERDQVEDYAARKSMSVAEVERWLAPVLNYIPAQDGAKEIAPAATPANDAADLASHPKGCTCAVHLAWRKKAVGAG</sequence>
<feature type="binding site" evidence="23">
    <location>
        <position position="1147"/>
    </location>
    <ligand>
        <name>S-adenosyl-L-methionine</name>
        <dbReference type="ChEBI" id="CHEBI:59789"/>
    </ligand>
</feature>
<proteinExistence type="inferred from homology"/>
<dbReference type="FunFam" id="3.20.20.20:FF:000002">
    <property type="entry name" value="Methionine synthase"/>
    <property type="match status" value="1"/>
</dbReference>
<evidence type="ECO:0000259" key="28">
    <source>
        <dbReference type="PROSITE" id="PS51332"/>
    </source>
</evidence>
<comment type="domain">
    <text evidence="21">Modular enzyme with four functionally distinct domains. The isolated Hcy-binding domain catalyzes methyl transfer from free methylcobalamin to homocysteine. The Hcy-binding domain in association with the pterin-binding domain catalyzes the methylation of cob(I)alamin by methyltetrahydrofolate and the methylation of homocysteine. The B12-binding domain binds the cofactor. The AdoMet activation domain binds S-adenosyl-L-methionine. Under aerobic conditions cob(I)alamin can be converted to inactive cob(II)alamin. Reductive methylation by S-adenosyl-L-methionine and flavodoxin regenerates methylcobalamin.</text>
</comment>
<dbReference type="GO" id="GO:0031419">
    <property type="term" value="F:cobalamin binding"/>
    <property type="evidence" value="ECO:0007669"/>
    <property type="project" value="UniProtKB-UniRule"/>
</dbReference>
<evidence type="ECO:0000256" key="23">
    <source>
        <dbReference type="PIRSR" id="PIRSR000381-2"/>
    </source>
</evidence>
<evidence type="ECO:0000259" key="25">
    <source>
        <dbReference type="PROSITE" id="PS50970"/>
    </source>
</evidence>
<name>A0A508SYD5_9BRAD</name>
<organism evidence="30 31">
    <name type="scientific">Bradyrhizobium ivorense</name>
    <dbReference type="NCBI Taxonomy" id="2511166"/>
    <lineage>
        <taxon>Bacteria</taxon>
        <taxon>Pseudomonadati</taxon>
        <taxon>Pseudomonadota</taxon>
        <taxon>Alphaproteobacteria</taxon>
        <taxon>Hyphomicrobiales</taxon>
        <taxon>Nitrobacteraceae</taxon>
        <taxon>Bradyrhizobium</taxon>
    </lineage>
</organism>
<feature type="binding site" evidence="22 24">
    <location>
        <position position="314"/>
    </location>
    <ligand>
        <name>Zn(2+)</name>
        <dbReference type="ChEBI" id="CHEBI:29105"/>
    </ligand>
</feature>
<keyword evidence="31" id="KW-1185">Reference proteome</keyword>
<dbReference type="Gene3D" id="1.10.1240.10">
    <property type="entry name" value="Methionine synthase domain"/>
    <property type="match status" value="1"/>
</dbReference>
<comment type="cofactor">
    <cofactor evidence="3 21 22">
        <name>methylcob(III)alamin</name>
        <dbReference type="ChEBI" id="CHEBI:28115"/>
    </cofactor>
</comment>
<evidence type="ECO:0000256" key="18">
    <source>
        <dbReference type="ARBA" id="ARBA00025552"/>
    </source>
</evidence>
<evidence type="ECO:0000256" key="3">
    <source>
        <dbReference type="ARBA" id="ARBA00001956"/>
    </source>
</evidence>
<keyword evidence="8 21" id="KW-0489">Methyltransferase</keyword>
<feature type="binding site" evidence="22 24">
    <location>
        <position position="250"/>
    </location>
    <ligand>
        <name>Zn(2+)</name>
        <dbReference type="ChEBI" id="CHEBI:29105"/>
    </ligand>
</feature>
<dbReference type="PROSITE" id="PS51332">
    <property type="entry name" value="B12_BINDING"/>
    <property type="match status" value="1"/>
</dbReference>
<dbReference type="GO" id="GO:0032259">
    <property type="term" value="P:methylation"/>
    <property type="evidence" value="ECO:0007669"/>
    <property type="project" value="UniProtKB-KW"/>
</dbReference>
<evidence type="ECO:0000256" key="10">
    <source>
        <dbReference type="ARBA" id="ARBA00022628"/>
    </source>
</evidence>
<dbReference type="FunFam" id="3.20.20.330:FF:000001">
    <property type="entry name" value="Methionine synthase"/>
    <property type="match status" value="1"/>
</dbReference>
<feature type="binding site" description="axial binding residue" evidence="22">
    <location>
        <position position="769"/>
    </location>
    <ligand>
        <name>methylcob(III)alamin</name>
        <dbReference type="ChEBI" id="CHEBI:28115"/>
    </ligand>
    <ligandPart>
        <name>Co</name>
        <dbReference type="ChEBI" id="CHEBI:27638"/>
    </ligandPart>
</feature>
<evidence type="ECO:0000256" key="6">
    <source>
        <dbReference type="ARBA" id="ARBA00012032"/>
    </source>
</evidence>
<dbReference type="InterPro" id="IPR004223">
    <property type="entry name" value="VitB12-dep_Met_synth_activ_dom"/>
</dbReference>
<dbReference type="Gene3D" id="1.10.288.10">
    <property type="entry name" value="Cobalamin-dependent Methionine Synthase, domain 2"/>
    <property type="match status" value="1"/>
</dbReference>
<evidence type="ECO:0000256" key="22">
    <source>
        <dbReference type="PIRSR" id="PIRSR000381-1"/>
    </source>
</evidence>
<evidence type="ECO:0000256" key="20">
    <source>
        <dbReference type="NCBIfam" id="TIGR02082"/>
    </source>
</evidence>
<dbReference type="Pfam" id="PF02574">
    <property type="entry name" value="S-methyl_trans"/>
    <property type="match status" value="1"/>
</dbReference>
<dbReference type="InterPro" id="IPR006158">
    <property type="entry name" value="Cobalamin-bd"/>
</dbReference>
<dbReference type="InterPro" id="IPR000489">
    <property type="entry name" value="Pterin-binding_dom"/>
</dbReference>
<dbReference type="EMBL" id="CAADFC020000004">
    <property type="protein sequence ID" value="VIO66424.1"/>
    <property type="molecule type" value="Genomic_DNA"/>
</dbReference>
<keyword evidence="16 21" id="KW-0486">Methionine biosynthesis</keyword>
<comment type="function">
    <text evidence="18 21">Catalyzes the transfer of a methyl group from methyl-cobalamin to homocysteine, yielding enzyme-bound cob(I)alamin and methionine. Subsequently, remethylates the cofactor using methyltetrahydrofolate.</text>
</comment>
<evidence type="ECO:0000259" key="26">
    <source>
        <dbReference type="PROSITE" id="PS50972"/>
    </source>
</evidence>
<feature type="binding site" evidence="23">
    <location>
        <begin position="766"/>
        <end position="770"/>
    </location>
    <ligand>
        <name>methylcob(III)alamin</name>
        <dbReference type="ChEBI" id="CHEBI:28115"/>
    </ligand>
</feature>
<evidence type="ECO:0000256" key="11">
    <source>
        <dbReference type="ARBA" id="ARBA00022679"/>
    </source>
</evidence>
<feature type="binding site" evidence="23">
    <location>
        <position position="871"/>
    </location>
    <ligand>
        <name>methylcob(III)alamin</name>
        <dbReference type="ChEBI" id="CHEBI:28115"/>
    </ligand>
</feature>
<dbReference type="SUPFAM" id="SSF56507">
    <property type="entry name" value="Methionine synthase activation domain-like"/>
    <property type="match status" value="1"/>
</dbReference>
<dbReference type="NCBIfam" id="TIGR02082">
    <property type="entry name" value="metH"/>
    <property type="match status" value="1"/>
</dbReference>
<dbReference type="Gene3D" id="3.20.20.330">
    <property type="entry name" value="Homocysteine-binding-like domain"/>
    <property type="match status" value="1"/>
</dbReference>
<dbReference type="GO" id="GO:0008270">
    <property type="term" value="F:zinc ion binding"/>
    <property type="evidence" value="ECO:0007669"/>
    <property type="project" value="UniProtKB-UniRule"/>
</dbReference>
<dbReference type="SUPFAM" id="SSF51717">
    <property type="entry name" value="Dihydropteroate synthetase-like"/>
    <property type="match status" value="1"/>
</dbReference>
<dbReference type="InterPro" id="IPR011822">
    <property type="entry name" value="MetH"/>
</dbReference>
<protein>
    <recommendedName>
        <fullName evidence="7 20">Methionine synthase</fullName>
        <ecNumber evidence="6 20">2.1.1.13</ecNumber>
    </recommendedName>
    <alternativeName>
        <fullName evidence="19 21">5-methyltetrahydrofolate--homocysteine methyltransferase</fullName>
    </alternativeName>
</protein>
<dbReference type="InterPro" id="IPR003726">
    <property type="entry name" value="HCY_dom"/>
</dbReference>
<feature type="binding site" evidence="23">
    <location>
        <position position="818"/>
    </location>
    <ligand>
        <name>methylcob(III)alamin</name>
        <dbReference type="ChEBI" id="CHEBI:28115"/>
    </ligand>
</feature>
<comment type="catalytic activity">
    <reaction evidence="1 21">
        <text>(6S)-5-methyl-5,6,7,8-tetrahydrofolate + L-homocysteine = (6S)-5,6,7,8-tetrahydrofolate + L-methionine</text>
        <dbReference type="Rhea" id="RHEA:11172"/>
        <dbReference type="ChEBI" id="CHEBI:18608"/>
        <dbReference type="ChEBI" id="CHEBI:57453"/>
        <dbReference type="ChEBI" id="CHEBI:57844"/>
        <dbReference type="ChEBI" id="CHEBI:58199"/>
        <dbReference type="EC" id="2.1.1.13"/>
    </reaction>
</comment>
<evidence type="ECO:0000256" key="17">
    <source>
        <dbReference type="ARBA" id="ARBA00023285"/>
    </source>
</evidence>
<feature type="domain" description="Hcy-binding" evidence="25">
    <location>
        <begin position="9"/>
        <end position="328"/>
    </location>
</feature>
<evidence type="ECO:0000313" key="31">
    <source>
        <dbReference type="Proteomes" id="UP000328092"/>
    </source>
</evidence>
<evidence type="ECO:0000256" key="4">
    <source>
        <dbReference type="ARBA" id="ARBA00005178"/>
    </source>
</evidence>
<keyword evidence="12 21" id="KW-0949">S-adenosyl-L-methionine</keyword>